<sequence length="250" mass="27137">MRESGRRRNQSDNPTSKGPSSVVEEVRTWCTPGRDVTPASWLSDIKGGIEVCGGQSQSRTRDSTRGKTRWRRSRAEEEARRKVTTSPYRFALVGWVAARDVTTESALGVERESVGVGSRESPRRRCGPSHRPTSSTYSALVQYVPAAVAVAPSLVAVHSVEMEQIWAPNAPSTTHTQTQLARTTPPVDINSPNVATMSPMGTAMAPKQHAHNDRHADALYQPSRQARPGSSPGGDDPCGQSRSALAIRDR</sequence>
<evidence type="ECO:0000313" key="3">
    <source>
        <dbReference type="Proteomes" id="UP000719412"/>
    </source>
</evidence>
<feature type="compositionally biased region" description="Low complexity" evidence="1">
    <location>
        <begin position="228"/>
        <end position="237"/>
    </location>
</feature>
<dbReference type="AlphaFoldDB" id="A0A8J6LQZ2"/>
<evidence type="ECO:0000256" key="1">
    <source>
        <dbReference type="SAM" id="MobiDB-lite"/>
    </source>
</evidence>
<organism evidence="2 3">
    <name type="scientific">Tenebrio molitor</name>
    <name type="common">Yellow mealworm beetle</name>
    <dbReference type="NCBI Taxonomy" id="7067"/>
    <lineage>
        <taxon>Eukaryota</taxon>
        <taxon>Metazoa</taxon>
        <taxon>Ecdysozoa</taxon>
        <taxon>Arthropoda</taxon>
        <taxon>Hexapoda</taxon>
        <taxon>Insecta</taxon>
        <taxon>Pterygota</taxon>
        <taxon>Neoptera</taxon>
        <taxon>Endopterygota</taxon>
        <taxon>Coleoptera</taxon>
        <taxon>Polyphaga</taxon>
        <taxon>Cucujiformia</taxon>
        <taxon>Tenebrionidae</taxon>
        <taxon>Tenebrio</taxon>
    </lineage>
</organism>
<comment type="caution">
    <text evidence="2">The sequence shown here is derived from an EMBL/GenBank/DDBJ whole genome shotgun (WGS) entry which is preliminary data.</text>
</comment>
<protein>
    <submittedName>
        <fullName evidence="2">Uncharacterized protein</fullName>
    </submittedName>
</protein>
<feature type="region of interest" description="Disordered" evidence="1">
    <location>
        <begin position="48"/>
        <end position="80"/>
    </location>
</feature>
<proteinExistence type="predicted"/>
<feature type="compositionally biased region" description="Low complexity" evidence="1">
    <location>
        <begin position="173"/>
        <end position="184"/>
    </location>
</feature>
<accession>A0A8J6LQZ2</accession>
<dbReference type="Proteomes" id="UP000719412">
    <property type="component" value="Unassembled WGS sequence"/>
</dbReference>
<feature type="region of interest" description="Disordered" evidence="1">
    <location>
        <begin position="168"/>
        <end position="250"/>
    </location>
</feature>
<gene>
    <name evidence="2" type="ORF">GEV33_000470</name>
</gene>
<reference evidence="2" key="1">
    <citation type="journal article" date="2020" name="J Insects Food Feed">
        <title>The yellow mealworm (Tenebrio molitor) genome: a resource for the emerging insects as food and feed industry.</title>
        <authorList>
            <person name="Eriksson T."/>
            <person name="Andere A."/>
            <person name="Kelstrup H."/>
            <person name="Emery V."/>
            <person name="Picard C."/>
        </authorList>
    </citation>
    <scope>NUCLEOTIDE SEQUENCE</scope>
    <source>
        <strain evidence="2">Stoneville</strain>
        <tissue evidence="2">Whole head</tissue>
    </source>
</reference>
<keyword evidence="3" id="KW-1185">Reference proteome</keyword>
<feature type="region of interest" description="Disordered" evidence="1">
    <location>
        <begin position="1"/>
        <end position="24"/>
    </location>
</feature>
<name>A0A8J6LQZ2_TENMO</name>
<reference evidence="2" key="2">
    <citation type="submission" date="2021-08" db="EMBL/GenBank/DDBJ databases">
        <authorList>
            <person name="Eriksson T."/>
        </authorList>
    </citation>
    <scope>NUCLEOTIDE SEQUENCE</scope>
    <source>
        <strain evidence="2">Stoneville</strain>
        <tissue evidence="2">Whole head</tissue>
    </source>
</reference>
<feature type="compositionally biased region" description="Basic and acidic residues" evidence="1">
    <location>
        <begin position="1"/>
        <end position="10"/>
    </location>
</feature>
<dbReference type="EMBL" id="JABDTM020002958">
    <property type="protein sequence ID" value="KAH0822321.1"/>
    <property type="molecule type" value="Genomic_DNA"/>
</dbReference>
<feature type="region of interest" description="Disordered" evidence="1">
    <location>
        <begin position="113"/>
        <end position="136"/>
    </location>
</feature>
<evidence type="ECO:0000313" key="2">
    <source>
        <dbReference type="EMBL" id="KAH0822321.1"/>
    </source>
</evidence>